<dbReference type="PATRIC" id="fig|1698449.3.peg.1382"/>
<dbReference type="AlphaFoldDB" id="A0A0K1XEU2"/>
<feature type="domain" description="WYL" evidence="1">
    <location>
        <begin position="153"/>
        <end position="222"/>
    </location>
</feature>
<dbReference type="STRING" id="1697053.AKN87_09210"/>
<evidence type="ECO:0000313" key="3">
    <source>
        <dbReference type="EMBL" id="AKX59682.1"/>
    </source>
</evidence>
<dbReference type="PROSITE" id="PS52050">
    <property type="entry name" value="WYL"/>
    <property type="match status" value="1"/>
</dbReference>
<dbReference type="EMBL" id="CP012365">
    <property type="protein sequence ID" value="AKX59682.1"/>
    <property type="molecule type" value="Genomic_DNA"/>
</dbReference>
<feature type="domain" description="WCX" evidence="2">
    <location>
        <begin position="252"/>
        <end position="328"/>
    </location>
</feature>
<sequence>MSGTKDTLLRQLTLLRLIPEAPRFTSTAVLQEKLQERGFEVTLRSVQRDLVRLSGPFQLTTEKRNGRNAWSFIAGGTVDLRDIESPTALALALAEEHLQNLLPQSVLDLMAPQFSRAWSYINSMGKNHLSHWSRSVRAIPNGKCLLPAEVSAEVWAAVSNALLERKQIQVSYLGRNKTQPSQFVLHPAGVVSRHAISYLIASVNEYTDLRQFALHRIQAATVLEQPAKEHPEFNIDHYIRDELNSAAPIQQVTLEAIVSADMAWVLKETPLAEQQQLTPIAHSEDYRLVATVPDDSETLWWVFGLGEHIQVQAPTHWRKAITERLQAMQRLYPESAQ</sequence>
<dbReference type="Pfam" id="PF13280">
    <property type="entry name" value="WYL"/>
    <property type="match status" value="1"/>
</dbReference>
<name>A0A0K1XEU2_9GAMM</name>
<evidence type="ECO:0000313" key="4">
    <source>
        <dbReference type="Proteomes" id="UP000063953"/>
    </source>
</evidence>
<accession>A0A0K1XEU2</accession>
<dbReference type="RefSeq" id="WP_053100853.1">
    <property type="nucleotide sequence ID" value="NZ_CP012365.1"/>
</dbReference>
<reference evidence="3 4" key="1">
    <citation type="journal article" date="2015" name="Genome Announc.">
        <title>Genome Sequences of Oblitimonas alkaliphila gen. nov. sp. nov. (Proposed), a Novel Bacterium of the Pseudomonadaceae Family.</title>
        <authorList>
            <person name="Lauer A.C."/>
            <person name="Nicholson A.C."/>
            <person name="Humrighouse B.W."/>
            <person name="Emery B."/>
            <person name="Drobish A."/>
            <person name="Juieng P."/>
            <person name="Loparev V."/>
            <person name="McQuiston J.R."/>
        </authorList>
    </citation>
    <scope>NUCLEOTIDE SEQUENCE [LARGE SCALE GENOMIC DNA]</scope>
    <source>
        <strain evidence="3 4">E5571</strain>
    </source>
</reference>
<keyword evidence="4" id="KW-1185">Reference proteome</keyword>
<dbReference type="Proteomes" id="UP000063953">
    <property type="component" value="Chromosome"/>
</dbReference>
<dbReference type="PANTHER" id="PTHR34580">
    <property type="match status" value="1"/>
</dbReference>
<protein>
    <submittedName>
        <fullName evidence="3">Transcriptional regulator</fullName>
    </submittedName>
</protein>
<evidence type="ECO:0000259" key="2">
    <source>
        <dbReference type="Pfam" id="PF25583"/>
    </source>
</evidence>
<dbReference type="InterPro" id="IPR026881">
    <property type="entry name" value="WYL_dom"/>
</dbReference>
<proteinExistence type="predicted"/>
<evidence type="ECO:0000259" key="1">
    <source>
        <dbReference type="Pfam" id="PF13280"/>
    </source>
</evidence>
<organism evidence="3 4">
    <name type="scientific">Thiopseudomonas alkaliphila</name>
    <dbReference type="NCBI Taxonomy" id="1697053"/>
    <lineage>
        <taxon>Bacteria</taxon>
        <taxon>Pseudomonadati</taxon>
        <taxon>Pseudomonadota</taxon>
        <taxon>Gammaproteobacteria</taxon>
        <taxon>Pseudomonadales</taxon>
        <taxon>Pseudomonadaceae</taxon>
        <taxon>Thiopseudomonas</taxon>
    </lineage>
</organism>
<dbReference type="Pfam" id="PF25583">
    <property type="entry name" value="WCX"/>
    <property type="match status" value="1"/>
</dbReference>
<dbReference type="PANTHER" id="PTHR34580:SF1">
    <property type="entry name" value="PROTEIN PAFC"/>
    <property type="match status" value="1"/>
</dbReference>
<dbReference type="InterPro" id="IPR051534">
    <property type="entry name" value="CBASS_pafABC_assoc_protein"/>
</dbReference>
<gene>
    <name evidence="3" type="ORF">AKN88_06885</name>
</gene>
<dbReference type="InterPro" id="IPR057727">
    <property type="entry name" value="WCX_dom"/>
</dbReference>